<dbReference type="EMBL" id="JAGRRH010000001">
    <property type="protein sequence ID" value="KAG7374129.1"/>
    <property type="molecule type" value="Genomic_DNA"/>
</dbReference>
<reference evidence="2" key="1">
    <citation type="journal article" date="2021" name="Sci. Rep.">
        <title>Diploid genomic architecture of Nitzschia inconspicua, an elite biomass production diatom.</title>
        <authorList>
            <person name="Oliver A."/>
            <person name="Podell S."/>
            <person name="Pinowska A."/>
            <person name="Traller J.C."/>
            <person name="Smith S.R."/>
            <person name="McClure R."/>
            <person name="Beliaev A."/>
            <person name="Bohutskyi P."/>
            <person name="Hill E.A."/>
            <person name="Rabines A."/>
            <person name="Zheng H."/>
            <person name="Allen L.Z."/>
            <person name="Kuo A."/>
            <person name="Grigoriev I.V."/>
            <person name="Allen A.E."/>
            <person name="Hazlebeck D."/>
            <person name="Allen E.E."/>
        </authorList>
    </citation>
    <scope>NUCLEOTIDE SEQUENCE</scope>
    <source>
        <strain evidence="2">Hildebrandi</strain>
    </source>
</reference>
<accession>A0A9K3QA09</accession>
<feature type="region of interest" description="Disordered" evidence="1">
    <location>
        <begin position="295"/>
        <end position="316"/>
    </location>
</feature>
<gene>
    <name evidence="2" type="ORF">IV203_013224</name>
</gene>
<evidence type="ECO:0000313" key="3">
    <source>
        <dbReference type="Proteomes" id="UP000693970"/>
    </source>
</evidence>
<keyword evidence="3" id="KW-1185">Reference proteome</keyword>
<organism evidence="2 3">
    <name type="scientific">Nitzschia inconspicua</name>
    <dbReference type="NCBI Taxonomy" id="303405"/>
    <lineage>
        <taxon>Eukaryota</taxon>
        <taxon>Sar</taxon>
        <taxon>Stramenopiles</taxon>
        <taxon>Ochrophyta</taxon>
        <taxon>Bacillariophyta</taxon>
        <taxon>Bacillariophyceae</taxon>
        <taxon>Bacillariophycidae</taxon>
        <taxon>Bacillariales</taxon>
        <taxon>Bacillariaceae</taxon>
        <taxon>Nitzschia</taxon>
    </lineage>
</organism>
<comment type="caution">
    <text evidence="2">The sequence shown here is derived from an EMBL/GenBank/DDBJ whole genome shotgun (WGS) entry which is preliminary data.</text>
</comment>
<feature type="compositionally biased region" description="Polar residues" evidence="1">
    <location>
        <begin position="295"/>
        <end position="312"/>
    </location>
</feature>
<evidence type="ECO:0000313" key="2">
    <source>
        <dbReference type="EMBL" id="KAG7374129.1"/>
    </source>
</evidence>
<evidence type="ECO:0000256" key="1">
    <source>
        <dbReference type="SAM" id="MobiDB-lite"/>
    </source>
</evidence>
<sequence>MEEKQAENPVSNGDHTEIVASFDQQQELQTQRRLKMNEEMIPASRGGGAGMIAPPPRPCINSFTFSMPSNRDDQSIASTITMSTMKSDRSASVDIFDFPEETLEDDRGVVPIDYEQASNSTPDAGCFHFEKAMDTVFVKIYEVFLDEDALVFACQDEPRRESPILEYDATPDIPAVISMTSDVASELNIGLPSQKDDKLPLLSLEENVESSTKHDGTEMEAETQPGCTIQSVKELNAVMRITAEIAEDKDENEFDSSPWRLDSILYSSLDRKDESIEVGEAGEVVLEETTIEFDTSSVTPLPNTEQFGSKQDSPLVGNRQDVLVPAQKKQDSFSSYPGVFATQNSFFSLDSTMSKSSTSKKRSLGLRYLLSPRLRKLNVLPWRRRSPKKYQNMRKLDDPSYSPGTVTTLEPSTLHSDGLSFQCDMSLKTSSVVSLKTSSVLMKQELHARSQGHGMYNKLSYAYPHGMVA</sequence>
<reference evidence="2" key="2">
    <citation type="submission" date="2021-04" db="EMBL/GenBank/DDBJ databases">
        <authorList>
            <person name="Podell S."/>
        </authorList>
    </citation>
    <scope>NUCLEOTIDE SEQUENCE</scope>
    <source>
        <strain evidence="2">Hildebrandi</strain>
    </source>
</reference>
<dbReference type="AlphaFoldDB" id="A0A9K3QA09"/>
<name>A0A9K3QA09_9STRA</name>
<proteinExistence type="predicted"/>
<dbReference type="Proteomes" id="UP000693970">
    <property type="component" value="Unassembled WGS sequence"/>
</dbReference>
<protein>
    <submittedName>
        <fullName evidence="2">Uncharacterized protein</fullName>
    </submittedName>
</protein>